<reference evidence="1 2" key="1">
    <citation type="submission" date="2015-10" db="EMBL/GenBank/DDBJ databases">
        <title>Draft genome sequence of Streptomyces griseoruber DSM 40281, type strain for the species Streptomyces griseoruber.</title>
        <authorList>
            <person name="Ruckert C."/>
            <person name="Winkler A."/>
            <person name="Kalinowski J."/>
            <person name="Kampfer P."/>
            <person name="Glaeser S."/>
        </authorList>
    </citation>
    <scope>NUCLEOTIDE SEQUENCE [LARGE SCALE GENOMIC DNA]</scope>
    <source>
        <strain evidence="1 2">DSM 40281</strain>
    </source>
</reference>
<dbReference type="AlphaFoldDB" id="A0A101SSL9"/>
<name>A0A101SSL9_9ACTN</name>
<protein>
    <submittedName>
        <fullName evidence="1">Uncharacterized protein</fullName>
    </submittedName>
</protein>
<dbReference type="EMBL" id="LMWW01000049">
    <property type="protein sequence ID" value="KUN79281.1"/>
    <property type="molecule type" value="Genomic_DNA"/>
</dbReference>
<organism evidence="1 2">
    <name type="scientific">Streptomyces griseoruber</name>
    <dbReference type="NCBI Taxonomy" id="1943"/>
    <lineage>
        <taxon>Bacteria</taxon>
        <taxon>Bacillati</taxon>
        <taxon>Actinomycetota</taxon>
        <taxon>Actinomycetes</taxon>
        <taxon>Kitasatosporales</taxon>
        <taxon>Streptomycetaceae</taxon>
        <taxon>Streptomyces</taxon>
    </lineage>
</organism>
<comment type="caution">
    <text evidence="1">The sequence shown here is derived from an EMBL/GenBank/DDBJ whole genome shotgun (WGS) entry which is preliminary data.</text>
</comment>
<gene>
    <name evidence="1" type="ORF">AQJ64_29895</name>
</gene>
<proteinExistence type="predicted"/>
<keyword evidence="2" id="KW-1185">Reference proteome</keyword>
<accession>A0A101SSL9</accession>
<evidence type="ECO:0000313" key="1">
    <source>
        <dbReference type="EMBL" id="KUN79281.1"/>
    </source>
</evidence>
<dbReference type="Proteomes" id="UP000052982">
    <property type="component" value="Unassembled WGS sequence"/>
</dbReference>
<dbReference type="STRING" id="1943.AQJ64_29895"/>
<sequence length="76" mass="8148">MSVVSLLVSVGPGVGADGSDCGDTKMRFLEAPGKRPLGSGLIEPCLADFARPVRASKVWPMGDSTEASRVWRTRWE</sequence>
<evidence type="ECO:0000313" key="2">
    <source>
        <dbReference type="Proteomes" id="UP000052982"/>
    </source>
</evidence>